<reference evidence="1" key="2">
    <citation type="submission" date="2023-01" db="EMBL/GenBank/DDBJ databases">
        <authorList>
            <person name="Petersen C."/>
        </authorList>
    </citation>
    <scope>NUCLEOTIDE SEQUENCE</scope>
    <source>
        <strain evidence="1">IBT 17514</strain>
    </source>
</reference>
<proteinExistence type="predicted"/>
<organism evidence="1 2">
    <name type="scientific">Penicillium malachiteum</name>
    <dbReference type="NCBI Taxonomy" id="1324776"/>
    <lineage>
        <taxon>Eukaryota</taxon>
        <taxon>Fungi</taxon>
        <taxon>Dikarya</taxon>
        <taxon>Ascomycota</taxon>
        <taxon>Pezizomycotina</taxon>
        <taxon>Eurotiomycetes</taxon>
        <taxon>Eurotiomycetidae</taxon>
        <taxon>Eurotiales</taxon>
        <taxon>Aspergillaceae</taxon>
        <taxon>Penicillium</taxon>
    </lineage>
</organism>
<evidence type="ECO:0000313" key="2">
    <source>
        <dbReference type="Proteomes" id="UP001215712"/>
    </source>
</evidence>
<gene>
    <name evidence="1" type="ORF">N7493_007370</name>
</gene>
<keyword evidence="2" id="KW-1185">Reference proteome</keyword>
<accession>A0AAD6HJH5</accession>
<evidence type="ECO:0000313" key="1">
    <source>
        <dbReference type="EMBL" id="KAJ5719792.1"/>
    </source>
</evidence>
<dbReference type="Proteomes" id="UP001215712">
    <property type="component" value="Unassembled WGS sequence"/>
</dbReference>
<reference evidence="1" key="1">
    <citation type="journal article" date="2023" name="IMA Fungus">
        <title>Comparative genomic study of the Penicillium genus elucidates a diverse pangenome and 15 lateral gene transfer events.</title>
        <authorList>
            <person name="Petersen C."/>
            <person name="Sorensen T."/>
            <person name="Nielsen M.R."/>
            <person name="Sondergaard T.E."/>
            <person name="Sorensen J.L."/>
            <person name="Fitzpatrick D.A."/>
            <person name="Frisvad J.C."/>
            <person name="Nielsen K.L."/>
        </authorList>
    </citation>
    <scope>NUCLEOTIDE SEQUENCE</scope>
    <source>
        <strain evidence="1">IBT 17514</strain>
    </source>
</reference>
<name>A0AAD6HJH5_9EURO</name>
<comment type="caution">
    <text evidence="1">The sequence shown here is derived from an EMBL/GenBank/DDBJ whole genome shotgun (WGS) entry which is preliminary data.</text>
</comment>
<dbReference type="AlphaFoldDB" id="A0AAD6HJH5"/>
<dbReference type="EMBL" id="JAQJAN010000010">
    <property type="protein sequence ID" value="KAJ5719792.1"/>
    <property type="molecule type" value="Genomic_DNA"/>
</dbReference>
<sequence length="75" mass="8568">MAAKEQQNSHGEEVVLHDAQQIEHRMDGGLQAWLQVLGIWIPFANTWGLTNSFGVFETFYTEDLLKPVQLQPYHG</sequence>
<protein>
    <submittedName>
        <fullName evidence="1">MFS general substrate transporter</fullName>
    </submittedName>
</protein>